<dbReference type="EMBL" id="CAJNOR010014948">
    <property type="protein sequence ID" value="CAF1680539.1"/>
    <property type="molecule type" value="Genomic_DNA"/>
</dbReference>
<protein>
    <submittedName>
        <fullName evidence="2">Uncharacterized protein</fullName>
    </submittedName>
</protein>
<dbReference type="Proteomes" id="UP000663828">
    <property type="component" value="Unassembled WGS sequence"/>
</dbReference>
<evidence type="ECO:0000313" key="3">
    <source>
        <dbReference type="Proteomes" id="UP000663828"/>
    </source>
</evidence>
<sequence length="412" mass="49233">DEDENKTPVENFRRTLDLHDAQFNQITTNNRELINVQSQLARLRSELEKSEMLRQTLEYELTLLRAQHGKQTAFTHQLQNQFNQANEQIKQYQTQLNDSNQIQEELKEKERRIKELENETETLHDRERRIAALNEQIQKMEKTFTDSETLSRKNLAQSILAKERESELKKEYEVVQIKLQYSEQALEQERQISNEAKLNVQLLTTRLSDLEGICETLKNTCKNHERKIDEFQKQSSNEKLLRTTLAKVQSELEIKCAEAQKSTVEYDKQLKSCREELANYRRKFRNNEDKYAQLVNKTFELLRLTRIVNETFQTDTNLPTLKQLEELKLHIEQLKTSKNDQTNEINRLKKTIERLNKSSLTQKQLEQETEVTREKLQIELDECREKNFTYEETLIRLKRDREQLLKDLEKKT</sequence>
<dbReference type="AlphaFoldDB" id="A0A816GYS3"/>
<feature type="non-terminal residue" evidence="2">
    <location>
        <position position="1"/>
    </location>
</feature>
<organism evidence="2 3">
    <name type="scientific">Adineta ricciae</name>
    <name type="common">Rotifer</name>
    <dbReference type="NCBI Taxonomy" id="249248"/>
    <lineage>
        <taxon>Eukaryota</taxon>
        <taxon>Metazoa</taxon>
        <taxon>Spiralia</taxon>
        <taxon>Gnathifera</taxon>
        <taxon>Rotifera</taxon>
        <taxon>Eurotatoria</taxon>
        <taxon>Bdelloidea</taxon>
        <taxon>Adinetida</taxon>
        <taxon>Adinetidae</taxon>
        <taxon>Adineta</taxon>
    </lineage>
</organism>
<keyword evidence="1" id="KW-0175">Coiled coil</keyword>
<feature type="coiled-coil region" evidence="1">
    <location>
        <begin position="324"/>
        <end position="393"/>
    </location>
</feature>
<feature type="coiled-coil region" evidence="1">
    <location>
        <begin position="207"/>
        <end position="234"/>
    </location>
</feature>
<keyword evidence="3" id="KW-1185">Reference proteome</keyword>
<feature type="coiled-coil region" evidence="1">
    <location>
        <begin position="33"/>
        <end position="150"/>
    </location>
</feature>
<feature type="non-terminal residue" evidence="2">
    <location>
        <position position="412"/>
    </location>
</feature>
<proteinExistence type="predicted"/>
<evidence type="ECO:0000256" key="1">
    <source>
        <dbReference type="SAM" id="Coils"/>
    </source>
</evidence>
<gene>
    <name evidence="2" type="ORF">XAT740_LOCUS60468</name>
</gene>
<comment type="caution">
    <text evidence="2">The sequence shown here is derived from an EMBL/GenBank/DDBJ whole genome shotgun (WGS) entry which is preliminary data.</text>
</comment>
<accession>A0A816GYS3</accession>
<name>A0A816GYS3_ADIRI</name>
<feature type="coiled-coil region" evidence="1">
    <location>
        <begin position="263"/>
        <end position="297"/>
    </location>
</feature>
<evidence type="ECO:0000313" key="2">
    <source>
        <dbReference type="EMBL" id="CAF1680539.1"/>
    </source>
</evidence>
<reference evidence="2" key="1">
    <citation type="submission" date="2021-02" db="EMBL/GenBank/DDBJ databases">
        <authorList>
            <person name="Nowell W R."/>
        </authorList>
    </citation>
    <scope>NUCLEOTIDE SEQUENCE</scope>
</reference>